<name>A0ACA9L8K9_9GLOM</name>
<proteinExistence type="predicted"/>
<keyword evidence="2" id="KW-1185">Reference proteome</keyword>
<protein>
    <submittedName>
        <fullName evidence="1">5156_t:CDS:1</fullName>
    </submittedName>
</protein>
<organism evidence="1 2">
    <name type="scientific">Acaulospora colombiana</name>
    <dbReference type="NCBI Taxonomy" id="27376"/>
    <lineage>
        <taxon>Eukaryota</taxon>
        <taxon>Fungi</taxon>
        <taxon>Fungi incertae sedis</taxon>
        <taxon>Mucoromycota</taxon>
        <taxon>Glomeromycotina</taxon>
        <taxon>Glomeromycetes</taxon>
        <taxon>Diversisporales</taxon>
        <taxon>Acaulosporaceae</taxon>
        <taxon>Acaulospora</taxon>
    </lineage>
</organism>
<comment type="caution">
    <text evidence="1">The sequence shown here is derived from an EMBL/GenBank/DDBJ whole genome shotgun (WGS) entry which is preliminary data.</text>
</comment>
<dbReference type="EMBL" id="CAJVPT010005010">
    <property type="protein sequence ID" value="CAG8515142.1"/>
    <property type="molecule type" value="Genomic_DNA"/>
</dbReference>
<reference evidence="1" key="1">
    <citation type="submission" date="2021-06" db="EMBL/GenBank/DDBJ databases">
        <authorList>
            <person name="Kallberg Y."/>
            <person name="Tangrot J."/>
            <person name="Rosling A."/>
        </authorList>
    </citation>
    <scope>NUCLEOTIDE SEQUENCE</scope>
    <source>
        <strain evidence="1">CL356</strain>
    </source>
</reference>
<accession>A0ACA9L8K9</accession>
<evidence type="ECO:0000313" key="2">
    <source>
        <dbReference type="Proteomes" id="UP000789525"/>
    </source>
</evidence>
<gene>
    <name evidence="1" type="ORF">ACOLOM_LOCUS3399</name>
</gene>
<dbReference type="Proteomes" id="UP000789525">
    <property type="component" value="Unassembled WGS sequence"/>
</dbReference>
<sequence>MSDRNEPPSEEANVNKANFTTCAKCGLLIVGQFVRALGGTYHLECFKCQDCGAIVASKFFPIEGSDGKQQPLCERDYFRRLNLICENCGGALRGSYITALDKKYHIEHFTCSACPTVFGPQDSYYEHDSQFVEINRNNVDEHWHPECYMIHKFWNVRLSTRTDYDQNAEADDPSTEVDTKLTPEELKQQQKEMEEKVYNIWTVLSAFEEMSAACISDMLLHVSNGSYPECVKMSERFVSHVEVLFSSIDDLEIQSVQASGQGLQYHREAKMLCKKIQNFFSLLGDAHKSGIKKLGISQDLLALVTGLAQFLKVLIRIALTGALKLERDFNGAVAIENFLTKLGEFTKKNGKQIEEENIDNEISCSGCSRELRTIYRDATFNQITEMAFCPNDTNEQAAPGFQHVTQLEQYIYLLRVALSNLNGQLKQDEDGNGLPNREGRHENKTGKEKEETALTADIKRMKSVHLDRKLTNPSNALRAKIIKQEQLPSLLKNSDESASSKNKSATDLSQRHVKIADDQLLEVPAQDIHLKFDEETIALSDISAIAAAEMAASEGSTAEKKNKARKSSRAKLYLSELSALEYFIVRHAAVLCMEQLLKDYCTLEELLELIGSKKATLWNKFMTSIKSTDKKPVKKKGTFGIPLEVLVEKYGVDSVLGADTVTTNHNPNSDGLSIKDMSVEGIFRKNGNIRRLKDLSEAIDKNPSSVNLSEDNPVQSNETLIPKLYSNFTRSPTQGINLNLNRDTMEVLFIFFKWVASFSHVDEETGSKMDLHNLATVITPNILYSKSKDPIKDDSFLAIEAVHGLLKYQDEFWEVPEEISMILRDQELLSNPENLTTKDILKRCENLVKPRRLGGGDSNDSNSSGEEIPFGKRANEYPYKGNEGENKSSSNLPVGSTSLPTEASITIEQRADDPAAIAEQKKKRTFKKSDI</sequence>
<evidence type="ECO:0000313" key="1">
    <source>
        <dbReference type="EMBL" id="CAG8515142.1"/>
    </source>
</evidence>